<comment type="caution">
    <text evidence="10">The sequence shown here is derived from an EMBL/GenBank/DDBJ whole genome shotgun (WGS) entry which is preliminary data.</text>
</comment>
<name>A0ABX2N286_9SPHN</name>
<evidence type="ECO:0000313" key="11">
    <source>
        <dbReference type="Proteomes" id="UP000652427"/>
    </source>
</evidence>
<dbReference type="InterPro" id="IPR000160">
    <property type="entry name" value="GGDEF_dom"/>
</dbReference>
<comment type="subcellular location">
    <subcellularLocation>
        <location evidence="1">Cell membrane</location>
        <topology evidence="1">Multi-pass membrane protein</topology>
    </subcellularLocation>
</comment>
<feature type="transmembrane region" description="Helical" evidence="8">
    <location>
        <begin position="43"/>
        <end position="60"/>
    </location>
</feature>
<feature type="domain" description="GGDEF" evidence="9">
    <location>
        <begin position="361"/>
        <end position="490"/>
    </location>
</feature>
<sequence length="490" mass="53032">MNLQHQSSDLTGIRPIIVRAAFVAAVFCVNSLIVIAASNYTGGFAALWSANASLVFMMMIFPRKEHLFYCTSVLLASTAVNLQAGFPLQTSIVFSASNVLEAVLAYHIISKLGLPKTGLYNPTQLVKFVAISVFVSSVSATTASLGSTGELGNNWISWFGSDLLGLLIFLPCFNILHATLTGIERYTWPKNRHIEFAGVLLLVFAVSAMALVQTVVPLLFLTAIPVFIAVFRFGPLGGMMSTLIVAIVAEFLTIAGFGPIAGLDASHITKIFVLQAYIASQLMLALPVASLLADGQRKVEKIIETEKLLRIMAEKDRQKAVTAKLQKARLLALDELTGLSSRRHILEESEKAFELARPRNRLLSIAIFDVDKFKSVNDRFGHAAGDDILRMIGKVAKRNIGKNQLIGRMGGEEFLVVMPDISIAEAEAQVEKLRLAIMNARSSDPGIGVTISAGLAQNSGCRDLKEMLLLADNALYAAKNGGRNRLEIAA</sequence>
<evidence type="ECO:0000256" key="4">
    <source>
        <dbReference type="ARBA" id="ARBA00022692"/>
    </source>
</evidence>
<feature type="transmembrane region" description="Helical" evidence="8">
    <location>
        <begin position="16"/>
        <end position="37"/>
    </location>
</feature>
<organism evidence="10 11">
    <name type="scientific">Parasphingorhabdus flavimaris</name>
    <dbReference type="NCBI Taxonomy" id="266812"/>
    <lineage>
        <taxon>Bacteria</taxon>
        <taxon>Pseudomonadati</taxon>
        <taxon>Pseudomonadota</taxon>
        <taxon>Alphaproteobacteria</taxon>
        <taxon>Sphingomonadales</taxon>
        <taxon>Sphingomonadaceae</taxon>
        <taxon>Parasphingorhabdus</taxon>
    </lineage>
</organism>
<evidence type="ECO:0000256" key="1">
    <source>
        <dbReference type="ARBA" id="ARBA00004651"/>
    </source>
</evidence>
<feature type="transmembrane region" description="Helical" evidence="8">
    <location>
        <begin position="194"/>
        <end position="212"/>
    </location>
</feature>
<proteinExistence type="predicted"/>
<evidence type="ECO:0000256" key="8">
    <source>
        <dbReference type="SAM" id="Phobius"/>
    </source>
</evidence>
<dbReference type="Pfam" id="PF05231">
    <property type="entry name" value="MASE1"/>
    <property type="match status" value="1"/>
</dbReference>
<keyword evidence="3" id="KW-1003">Cell membrane</keyword>
<comment type="catalytic activity">
    <reaction evidence="7">
        <text>2 GTP = 3',3'-c-di-GMP + 2 diphosphate</text>
        <dbReference type="Rhea" id="RHEA:24898"/>
        <dbReference type="ChEBI" id="CHEBI:33019"/>
        <dbReference type="ChEBI" id="CHEBI:37565"/>
        <dbReference type="ChEBI" id="CHEBI:58805"/>
        <dbReference type="EC" id="2.7.7.65"/>
    </reaction>
</comment>
<feature type="transmembrane region" description="Helical" evidence="8">
    <location>
        <begin position="243"/>
        <end position="262"/>
    </location>
</feature>
<dbReference type="InterPro" id="IPR029787">
    <property type="entry name" value="Nucleotide_cyclase"/>
</dbReference>
<dbReference type="Pfam" id="PF00990">
    <property type="entry name" value="GGDEF"/>
    <property type="match status" value="1"/>
</dbReference>
<protein>
    <recommendedName>
        <fullName evidence="2">diguanylate cyclase</fullName>
        <ecNumber evidence="2">2.7.7.65</ecNumber>
    </recommendedName>
</protein>
<feature type="transmembrane region" description="Helical" evidence="8">
    <location>
        <begin position="274"/>
        <end position="293"/>
    </location>
</feature>
<dbReference type="PANTHER" id="PTHR45138">
    <property type="entry name" value="REGULATORY COMPONENTS OF SENSORY TRANSDUCTION SYSTEM"/>
    <property type="match status" value="1"/>
</dbReference>
<dbReference type="NCBIfam" id="TIGR00254">
    <property type="entry name" value="GGDEF"/>
    <property type="match status" value="1"/>
</dbReference>
<dbReference type="EC" id="2.7.7.65" evidence="2"/>
<evidence type="ECO:0000313" key="10">
    <source>
        <dbReference type="EMBL" id="NVD27824.1"/>
    </source>
</evidence>
<dbReference type="SMART" id="SM00267">
    <property type="entry name" value="GGDEF"/>
    <property type="match status" value="1"/>
</dbReference>
<dbReference type="InterPro" id="IPR043128">
    <property type="entry name" value="Rev_trsase/Diguanyl_cyclase"/>
</dbReference>
<keyword evidence="4 8" id="KW-0812">Transmembrane</keyword>
<dbReference type="EMBL" id="JABWMH010000002">
    <property type="protein sequence ID" value="NVD27824.1"/>
    <property type="molecule type" value="Genomic_DNA"/>
</dbReference>
<dbReference type="PROSITE" id="PS50887">
    <property type="entry name" value="GGDEF"/>
    <property type="match status" value="1"/>
</dbReference>
<dbReference type="Gene3D" id="3.30.70.270">
    <property type="match status" value="1"/>
</dbReference>
<evidence type="ECO:0000256" key="5">
    <source>
        <dbReference type="ARBA" id="ARBA00022989"/>
    </source>
</evidence>
<dbReference type="PANTHER" id="PTHR45138:SF9">
    <property type="entry name" value="DIGUANYLATE CYCLASE DGCM-RELATED"/>
    <property type="match status" value="1"/>
</dbReference>
<keyword evidence="5 8" id="KW-1133">Transmembrane helix</keyword>
<dbReference type="Proteomes" id="UP000652427">
    <property type="component" value="Unassembled WGS sequence"/>
</dbReference>
<evidence type="ECO:0000256" key="7">
    <source>
        <dbReference type="ARBA" id="ARBA00034247"/>
    </source>
</evidence>
<evidence type="ECO:0000256" key="6">
    <source>
        <dbReference type="ARBA" id="ARBA00023136"/>
    </source>
</evidence>
<keyword evidence="6 8" id="KW-0472">Membrane</keyword>
<dbReference type="InterPro" id="IPR050469">
    <property type="entry name" value="Diguanylate_Cyclase"/>
</dbReference>
<dbReference type="CDD" id="cd01949">
    <property type="entry name" value="GGDEF"/>
    <property type="match status" value="1"/>
</dbReference>
<evidence type="ECO:0000259" key="9">
    <source>
        <dbReference type="PROSITE" id="PS50887"/>
    </source>
</evidence>
<evidence type="ECO:0000256" key="2">
    <source>
        <dbReference type="ARBA" id="ARBA00012528"/>
    </source>
</evidence>
<feature type="transmembrane region" description="Helical" evidence="8">
    <location>
        <begin position="163"/>
        <end position="182"/>
    </location>
</feature>
<dbReference type="SUPFAM" id="SSF55073">
    <property type="entry name" value="Nucleotide cyclase"/>
    <property type="match status" value="1"/>
</dbReference>
<reference evidence="10 11" key="1">
    <citation type="submission" date="2020-06" db="EMBL/GenBank/DDBJ databases">
        <authorList>
            <person name="Kim S.-J."/>
            <person name="Park S.-J."/>
        </authorList>
    </citation>
    <scope>NUCLEOTIDE SEQUENCE [LARGE SCALE GENOMIC DNA]</scope>
    <source>
        <strain evidence="10 11">SW-151</strain>
    </source>
</reference>
<gene>
    <name evidence="10" type="ORF">HUO14_07910</name>
</gene>
<dbReference type="RefSeq" id="WP_176279304.1">
    <property type="nucleotide sequence ID" value="NZ_JABWMH010000002.1"/>
</dbReference>
<dbReference type="InterPro" id="IPR007895">
    <property type="entry name" value="MASE1"/>
</dbReference>
<accession>A0ABX2N286</accession>
<keyword evidence="11" id="KW-1185">Reference proteome</keyword>
<evidence type="ECO:0000256" key="3">
    <source>
        <dbReference type="ARBA" id="ARBA00022475"/>
    </source>
</evidence>